<accession>A0A7X4YQT2</accession>
<dbReference type="PANTHER" id="PTHR13847">
    <property type="entry name" value="SARCOSINE DEHYDROGENASE-RELATED"/>
    <property type="match status" value="1"/>
</dbReference>
<proteinExistence type="predicted"/>
<dbReference type="AlphaFoldDB" id="A0A7X4YQT2"/>
<evidence type="ECO:0000259" key="1">
    <source>
        <dbReference type="Pfam" id="PF01266"/>
    </source>
</evidence>
<protein>
    <submittedName>
        <fullName evidence="2">FAD-dependent oxidoreductase</fullName>
    </submittedName>
</protein>
<dbReference type="InterPro" id="IPR006076">
    <property type="entry name" value="FAD-dep_OxRdtase"/>
</dbReference>
<dbReference type="InterPro" id="IPR036188">
    <property type="entry name" value="FAD/NAD-bd_sf"/>
</dbReference>
<keyword evidence="3" id="KW-1185">Reference proteome</keyword>
<evidence type="ECO:0000313" key="3">
    <source>
        <dbReference type="Proteomes" id="UP000558113"/>
    </source>
</evidence>
<reference evidence="2 3" key="1">
    <citation type="submission" date="2020-01" db="EMBL/GenBank/DDBJ databases">
        <title>Paenibacillus soybeanensis sp. nov. isolated from the nodules of soybean (Glycine max(L.) Merr).</title>
        <authorList>
            <person name="Wang H."/>
        </authorList>
    </citation>
    <scope>NUCLEOTIDE SEQUENCE [LARGE SCALE GENOMIC DNA]</scope>
    <source>
        <strain evidence="2 3">DSM 23054</strain>
    </source>
</reference>
<feature type="domain" description="FAD dependent oxidoreductase" evidence="1">
    <location>
        <begin position="31"/>
        <end position="386"/>
    </location>
</feature>
<dbReference type="SUPFAM" id="SSF51905">
    <property type="entry name" value="FAD/NAD(P)-binding domain"/>
    <property type="match status" value="1"/>
</dbReference>
<name>A0A7X4YQT2_9BACL</name>
<dbReference type="OrthoDB" id="571248at2"/>
<organism evidence="2 3">
    <name type="scientific">Paenibacillus sacheonensis</name>
    <dbReference type="NCBI Taxonomy" id="742054"/>
    <lineage>
        <taxon>Bacteria</taxon>
        <taxon>Bacillati</taxon>
        <taxon>Bacillota</taxon>
        <taxon>Bacilli</taxon>
        <taxon>Bacillales</taxon>
        <taxon>Paenibacillaceae</taxon>
        <taxon>Paenibacillus</taxon>
    </lineage>
</organism>
<sequence length="410" mass="45357">MKDLHEGRLYWQETLPSPKTYPALAETVHADVAIVGGGMSGAITGYYLARHGLRTIILERDRVAGGSSLANTGLLQFCNDIMLTDLIDQIGERDAVAFYKACADAIQELEAITASLPADTGFMRNSSLYVASSEQDVPKLKQEYDALRTNGFDVEYWEPERIQAHFPFKRPGAIVTHGDAEVNPYQFVHAVVEEGANRFGLMVHEQSDITDHLGDEAGGHILKTATGADVHAKHVIYAIGYEPEELRGQLIKSEMNRTSVIVTAPQPDVSPWHRRFLIWETARPYFYTRLTADDRVIAGGYDEIGGQPLTSRDARDKIAHKLAGRVHELFPSFQAEPAYEWNATFAVSRDNLPFIGEDPKWPHVYYCLGYGGNGTVYSMVGASLLRDIIQGRSNPIAPIIGLGRPSLQNA</sequence>
<dbReference type="RefSeq" id="WP_161698117.1">
    <property type="nucleotide sequence ID" value="NZ_JAAAMU010000005.1"/>
</dbReference>
<comment type="caution">
    <text evidence="2">The sequence shown here is derived from an EMBL/GenBank/DDBJ whole genome shotgun (WGS) entry which is preliminary data.</text>
</comment>
<dbReference type="Gene3D" id="3.30.9.10">
    <property type="entry name" value="D-Amino Acid Oxidase, subunit A, domain 2"/>
    <property type="match status" value="1"/>
</dbReference>
<dbReference type="Gene3D" id="3.50.50.60">
    <property type="entry name" value="FAD/NAD(P)-binding domain"/>
    <property type="match status" value="1"/>
</dbReference>
<evidence type="ECO:0000313" key="2">
    <source>
        <dbReference type="EMBL" id="NBC69869.1"/>
    </source>
</evidence>
<dbReference type="EMBL" id="JAAAMU010000005">
    <property type="protein sequence ID" value="NBC69869.1"/>
    <property type="molecule type" value="Genomic_DNA"/>
</dbReference>
<dbReference type="GO" id="GO:0005737">
    <property type="term" value="C:cytoplasm"/>
    <property type="evidence" value="ECO:0007669"/>
    <property type="project" value="TreeGrafter"/>
</dbReference>
<dbReference type="Pfam" id="PF01266">
    <property type="entry name" value="DAO"/>
    <property type="match status" value="1"/>
</dbReference>
<dbReference type="Proteomes" id="UP000558113">
    <property type="component" value="Unassembled WGS sequence"/>
</dbReference>
<dbReference type="PANTHER" id="PTHR13847:SF201">
    <property type="entry name" value="PUTATIBE OXIDOREDUCTASE"/>
    <property type="match status" value="1"/>
</dbReference>
<gene>
    <name evidence="2" type="ORF">GT003_12795</name>
</gene>